<evidence type="ECO:0000313" key="1">
    <source>
        <dbReference type="EMBL" id="EKN07160.1"/>
    </source>
</evidence>
<sequence>MKHLLLLLLVFVLNACDHDNEKATIVTSFPQTGKLQAQVTQLPVPVLLPRYMGIVGEKLVVYKEKEEKLFSLFNLPDCSYIGDMGNRGQGPNDFNLLDTRSFYLYENEFKVLEVGSNLLKTVAIQNNELKVVNNQPVFEQGISNNGFYPLADDIYLTLGRLDEENEYCLLNEKTGEIIKTDIYPNWVEIKRKKNTPPLFVTYLKTCVVHPNGKKFASFYARFKHLRIYDQNAHLLHDIDVQIEPYSTNFEEEVQYQSGYYMGQPYATNDHIYILCENSNPRNTKKDNHCELQVWTWEGRAIACFEFDRKISLMAISRKYNKLYALDNSIENEIYIYDLPKIKEK</sequence>
<evidence type="ECO:0000313" key="2">
    <source>
        <dbReference type="Proteomes" id="UP000006330"/>
    </source>
</evidence>
<evidence type="ECO:0008006" key="3">
    <source>
        <dbReference type="Google" id="ProtNLM"/>
    </source>
</evidence>
<dbReference type="OrthoDB" id="828031at2"/>
<organism evidence="1 2">
    <name type="scientific">Parabacteroides goldsteinii CL02T12C30</name>
    <dbReference type="NCBI Taxonomy" id="999418"/>
    <lineage>
        <taxon>Bacteria</taxon>
        <taxon>Pseudomonadati</taxon>
        <taxon>Bacteroidota</taxon>
        <taxon>Bacteroidia</taxon>
        <taxon>Bacteroidales</taxon>
        <taxon>Tannerellaceae</taxon>
        <taxon>Parabacteroides</taxon>
    </lineage>
</organism>
<reference evidence="1 2" key="1">
    <citation type="submission" date="2012-02" db="EMBL/GenBank/DDBJ databases">
        <title>The Genome Sequence of Parabacteroides goldsteinii CL02T12C30.</title>
        <authorList>
            <consortium name="The Broad Institute Genome Sequencing Platform"/>
            <person name="Earl A."/>
            <person name="Ward D."/>
            <person name="Feldgarden M."/>
            <person name="Gevers D."/>
            <person name="Zitomersky N.L."/>
            <person name="Coyne M.J."/>
            <person name="Comstock L.E."/>
            <person name="Young S.K."/>
            <person name="Zeng Q."/>
            <person name="Gargeya S."/>
            <person name="Fitzgerald M."/>
            <person name="Haas B."/>
            <person name="Abouelleil A."/>
            <person name="Alvarado L."/>
            <person name="Arachchi H.M."/>
            <person name="Berlin A."/>
            <person name="Chapman S.B."/>
            <person name="Gearin G."/>
            <person name="Goldberg J."/>
            <person name="Griggs A."/>
            <person name="Gujja S."/>
            <person name="Hansen M."/>
            <person name="Heiman D."/>
            <person name="Howarth C."/>
            <person name="Larimer J."/>
            <person name="Lui A."/>
            <person name="MacDonald P.J.P."/>
            <person name="McCowen C."/>
            <person name="Montmayeur A."/>
            <person name="Murphy C."/>
            <person name="Neiman D."/>
            <person name="Pearson M."/>
            <person name="Priest M."/>
            <person name="Roberts A."/>
            <person name="Saif S."/>
            <person name="Shea T."/>
            <person name="Sisk P."/>
            <person name="Stolte C."/>
            <person name="Sykes S."/>
            <person name="Wortman J."/>
            <person name="Nusbaum C."/>
            <person name="Birren B."/>
        </authorList>
    </citation>
    <scope>NUCLEOTIDE SEQUENCE [LARGE SCALE GENOMIC DNA]</scope>
    <source>
        <strain evidence="1 2">CL02T12C30</strain>
    </source>
</reference>
<name>K5Z7R0_9BACT</name>
<comment type="caution">
    <text evidence="1">The sequence shown here is derived from an EMBL/GenBank/DDBJ whole genome shotgun (WGS) entry which is preliminary data.</text>
</comment>
<dbReference type="Proteomes" id="UP000006330">
    <property type="component" value="Unassembled WGS sequence"/>
</dbReference>
<dbReference type="AlphaFoldDB" id="K5Z7R0"/>
<gene>
    <name evidence="1" type="ORF">HMPREF1076_05002</name>
</gene>
<dbReference type="Pfam" id="PF15869">
    <property type="entry name" value="TolB_like"/>
    <property type="match status" value="1"/>
</dbReference>
<protein>
    <recommendedName>
        <fullName evidence="3">6-bladed beta-propeller</fullName>
    </recommendedName>
</protein>
<accession>K5Z7R0</accession>
<dbReference type="RefSeq" id="WP_007658933.1">
    <property type="nucleotide sequence ID" value="NZ_JH976477.1"/>
</dbReference>
<dbReference type="HOGENOM" id="CLU_070308_0_0_10"/>
<dbReference type="EMBL" id="AGZO01000039">
    <property type="protein sequence ID" value="EKN07160.1"/>
    <property type="molecule type" value="Genomic_DNA"/>
</dbReference>
<dbReference type="PATRIC" id="fig|999418.3.peg.5069"/>
<proteinExistence type="predicted"/>